<feature type="compositionally biased region" description="Basic residues" evidence="1">
    <location>
        <begin position="260"/>
        <end position="274"/>
    </location>
</feature>
<evidence type="ECO:0000313" key="3">
    <source>
        <dbReference type="Proteomes" id="UP000242474"/>
    </source>
</evidence>
<sequence length="274" mass="29850">MNSPPGVAAVATLTATLTELETQQRSLITRLRHIYTQLSSEDNSKPEEELLTTLTYYINQASYIQRRMILIHGRVGDLKRRSERLKEHRAKQSKQVAEWMKQERERLVPAAFITSSAVDTSESPESATTEKLSTATVAVPLSSRVTDARLPSQQFARSMPVTPLLSGKDLHRPQSVLSSPSPLRVSTHATSIPAIASDDVELTTSQQHFYTAQHPGSPATSVGSRAATPLPAPSSPTPSTTSTLDSALVAHGSSAPIAMVKRKGKRRVRLPKIE</sequence>
<dbReference type="AlphaFoldDB" id="A0A2G5BD13"/>
<gene>
    <name evidence="2" type="ORF">COEREDRAFT_8047</name>
</gene>
<dbReference type="EMBL" id="KZ303497">
    <property type="protein sequence ID" value="PIA16900.1"/>
    <property type="molecule type" value="Genomic_DNA"/>
</dbReference>
<dbReference type="Proteomes" id="UP000242474">
    <property type="component" value="Unassembled WGS sequence"/>
</dbReference>
<accession>A0A2G5BD13</accession>
<name>A0A2G5BD13_COERN</name>
<evidence type="ECO:0000256" key="1">
    <source>
        <dbReference type="SAM" id="MobiDB-lite"/>
    </source>
</evidence>
<feature type="region of interest" description="Disordered" evidence="1">
    <location>
        <begin position="211"/>
        <end position="244"/>
    </location>
</feature>
<feature type="region of interest" description="Disordered" evidence="1">
    <location>
        <begin position="255"/>
        <end position="274"/>
    </location>
</feature>
<dbReference type="OrthoDB" id="5577936at2759"/>
<keyword evidence="3" id="KW-1185">Reference proteome</keyword>
<reference evidence="2 3" key="1">
    <citation type="journal article" date="2015" name="Genome Biol. Evol.">
        <title>Phylogenomic analyses indicate that early fungi evolved digesting cell walls of algal ancestors of land plants.</title>
        <authorList>
            <person name="Chang Y."/>
            <person name="Wang S."/>
            <person name="Sekimoto S."/>
            <person name="Aerts A.L."/>
            <person name="Choi C."/>
            <person name="Clum A."/>
            <person name="LaButti K.M."/>
            <person name="Lindquist E.A."/>
            <person name="Yee Ngan C."/>
            <person name="Ohm R.A."/>
            <person name="Salamov A.A."/>
            <person name="Grigoriev I.V."/>
            <person name="Spatafora J.W."/>
            <person name="Berbee M.L."/>
        </authorList>
    </citation>
    <scope>NUCLEOTIDE SEQUENCE [LARGE SCALE GENOMIC DNA]</scope>
    <source>
        <strain evidence="2 3">NRRL 1564</strain>
    </source>
</reference>
<evidence type="ECO:0000313" key="2">
    <source>
        <dbReference type="EMBL" id="PIA16900.1"/>
    </source>
</evidence>
<protein>
    <submittedName>
        <fullName evidence="2">Uncharacterized protein</fullName>
    </submittedName>
</protein>
<proteinExistence type="predicted"/>
<organism evidence="2 3">
    <name type="scientific">Coemansia reversa (strain ATCC 12441 / NRRL 1564)</name>
    <dbReference type="NCBI Taxonomy" id="763665"/>
    <lineage>
        <taxon>Eukaryota</taxon>
        <taxon>Fungi</taxon>
        <taxon>Fungi incertae sedis</taxon>
        <taxon>Zoopagomycota</taxon>
        <taxon>Kickxellomycotina</taxon>
        <taxon>Kickxellomycetes</taxon>
        <taxon>Kickxellales</taxon>
        <taxon>Kickxellaceae</taxon>
        <taxon>Coemansia</taxon>
    </lineage>
</organism>